<organism evidence="2 3">
    <name type="scientific">Daphnia pulex</name>
    <name type="common">Water flea</name>
    <dbReference type="NCBI Taxonomy" id="6669"/>
    <lineage>
        <taxon>Eukaryota</taxon>
        <taxon>Metazoa</taxon>
        <taxon>Ecdysozoa</taxon>
        <taxon>Arthropoda</taxon>
        <taxon>Crustacea</taxon>
        <taxon>Branchiopoda</taxon>
        <taxon>Diplostraca</taxon>
        <taxon>Cladocera</taxon>
        <taxon>Anomopoda</taxon>
        <taxon>Daphniidae</taxon>
        <taxon>Daphnia</taxon>
    </lineage>
</organism>
<protein>
    <submittedName>
        <fullName evidence="2">Uncharacterized protein</fullName>
    </submittedName>
</protein>
<proteinExistence type="predicted"/>
<evidence type="ECO:0000256" key="1">
    <source>
        <dbReference type="SAM" id="MobiDB-lite"/>
    </source>
</evidence>
<feature type="compositionally biased region" description="Basic and acidic residues" evidence="1">
    <location>
        <begin position="41"/>
        <end position="51"/>
    </location>
</feature>
<dbReference type="InParanoid" id="E9GPL8"/>
<evidence type="ECO:0000313" key="3">
    <source>
        <dbReference type="Proteomes" id="UP000000305"/>
    </source>
</evidence>
<gene>
    <name evidence="2" type="ORF">DAPPUDRAFT_246083</name>
</gene>
<feature type="compositionally biased region" description="Polar residues" evidence="1">
    <location>
        <begin position="52"/>
        <end position="64"/>
    </location>
</feature>
<feature type="region of interest" description="Disordered" evidence="1">
    <location>
        <begin position="34"/>
        <end position="64"/>
    </location>
</feature>
<reference evidence="2 3" key="1">
    <citation type="journal article" date="2011" name="Science">
        <title>The ecoresponsive genome of Daphnia pulex.</title>
        <authorList>
            <person name="Colbourne J.K."/>
            <person name="Pfrender M.E."/>
            <person name="Gilbert D."/>
            <person name="Thomas W.K."/>
            <person name="Tucker A."/>
            <person name="Oakley T.H."/>
            <person name="Tokishita S."/>
            <person name="Aerts A."/>
            <person name="Arnold G.J."/>
            <person name="Basu M.K."/>
            <person name="Bauer D.J."/>
            <person name="Caceres C.E."/>
            <person name="Carmel L."/>
            <person name="Casola C."/>
            <person name="Choi J.H."/>
            <person name="Detter J.C."/>
            <person name="Dong Q."/>
            <person name="Dusheyko S."/>
            <person name="Eads B.D."/>
            <person name="Frohlich T."/>
            <person name="Geiler-Samerotte K.A."/>
            <person name="Gerlach D."/>
            <person name="Hatcher P."/>
            <person name="Jogdeo S."/>
            <person name="Krijgsveld J."/>
            <person name="Kriventseva E.V."/>
            <person name="Kultz D."/>
            <person name="Laforsch C."/>
            <person name="Lindquist E."/>
            <person name="Lopez J."/>
            <person name="Manak J.R."/>
            <person name="Muller J."/>
            <person name="Pangilinan J."/>
            <person name="Patwardhan R.P."/>
            <person name="Pitluck S."/>
            <person name="Pritham E.J."/>
            <person name="Rechtsteiner A."/>
            <person name="Rho M."/>
            <person name="Rogozin I.B."/>
            <person name="Sakarya O."/>
            <person name="Salamov A."/>
            <person name="Schaack S."/>
            <person name="Shapiro H."/>
            <person name="Shiga Y."/>
            <person name="Skalitzky C."/>
            <person name="Smith Z."/>
            <person name="Souvorov A."/>
            <person name="Sung W."/>
            <person name="Tang Z."/>
            <person name="Tsuchiya D."/>
            <person name="Tu H."/>
            <person name="Vos H."/>
            <person name="Wang M."/>
            <person name="Wolf Y.I."/>
            <person name="Yamagata H."/>
            <person name="Yamada T."/>
            <person name="Ye Y."/>
            <person name="Shaw J.R."/>
            <person name="Andrews J."/>
            <person name="Crease T.J."/>
            <person name="Tang H."/>
            <person name="Lucas S.M."/>
            <person name="Robertson H.M."/>
            <person name="Bork P."/>
            <person name="Koonin E.V."/>
            <person name="Zdobnov E.M."/>
            <person name="Grigoriev I.V."/>
            <person name="Lynch M."/>
            <person name="Boore J.L."/>
        </authorList>
    </citation>
    <scope>NUCLEOTIDE SEQUENCE [LARGE SCALE GENOMIC DNA]</scope>
</reference>
<dbReference type="EMBL" id="GL732557">
    <property type="protein sequence ID" value="EFX78565.1"/>
    <property type="molecule type" value="Genomic_DNA"/>
</dbReference>
<dbReference type="AlphaFoldDB" id="E9GPL8"/>
<evidence type="ECO:0000313" key="2">
    <source>
        <dbReference type="EMBL" id="EFX78565.1"/>
    </source>
</evidence>
<dbReference type="HOGENOM" id="CLU_2869842_0_0_1"/>
<sequence>MHSVPQLYTEALIKICLGFVSEEQTTDPNFIIEEEEGGEVENQRKQRDKQHSINSQIMTTSRGK</sequence>
<dbReference type="Proteomes" id="UP000000305">
    <property type="component" value="Unassembled WGS sequence"/>
</dbReference>
<accession>E9GPL8</accession>
<dbReference type="KEGG" id="dpx:DAPPUDRAFT_246083"/>
<keyword evidence="3" id="KW-1185">Reference proteome</keyword>
<name>E9GPL8_DAPPU</name>